<feature type="region of interest" description="Disordered" evidence="7">
    <location>
        <begin position="1"/>
        <end position="22"/>
    </location>
</feature>
<evidence type="ECO:0000313" key="11">
    <source>
        <dbReference type="Proteomes" id="UP000198520"/>
    </source>
</evidence>
<evidence type="ECO:0000313" key="10">
    <source>
        <dbReference type="EMBL" id="SFF32559.1"/>
    </source>
</evidence>
<evidence type="ECO:0000256" key="6">
    <source>
        <dbReference type="ARBA" id="ARBA00023136"/>
    </source>
</evidence>
<feature type="transmembrane region" description="Helical" evidence="8">
    <location>
        <begin position="157"/>
        <end position="177"/>
    </location>
</feature>
<dbReference type="InterPro" id="IPR050925">
    <property type="entry name" value="Rhomboid_protease_S54"/>
</dbReference>
<evidence type="ECO:0000259" key="9">
    <source>
        <dbReference type="Pfam" id="PF01694"/>
    </source>
</evidence>
<proteinExistence type="inferred from homology"/>
<keyword evidence="4" id="KW-0378">Hydrolase</keyword>
<dbReference type="GO" id="GO:0006508">
    <property type="term" value="P:proteolysis"/>
    <property type="evidence" value="ECO:0007669"/>
    <property type="project" value="UniProtKB-KW"/>
</dbReference>
<dbReference type="GO" id="GO:0016020">
    <property type="term" value="C:membrane"/>
    <property type="evidence" value="ECO:0007669"/>
    <property type="project" value="UniProtKB-SubCell"/>
</dbReference>
<evidence type="ECO:0000256" key="8">
    <source>
        <dbReference type="SAM" id="Phobius"/>
    </source>
</evidence>
<dbReference type="Pfam" id="PF01694">
    <property type="entry name" value="Rhomboid"/>
    <property type="match status" value="1"/>
</dbReference>
<keyword evidence="3 8" id="KW-0812">Transmembrane</keyword>
<keyword evidence="6 8" id="KW-0472">Membrane</keyword>
<dbReference type="OrthoDB" id="9807874at2"/>
<accession>A0A1I2HRP1</accession>
<dbReference type="PANTHER" id="PTHR43731:SF14">
    <property type="entry name" value="PRESENILIN-ASSOCIATED RHOMBOID-LIKE PROTEIN, MITOCHONDRIAL"/>
    <property type="match status" value="1"/>
</dbReference>
<feature type="compositionally biased region" description="Low complexity" evidence="7">
    <location>
        <begin position="1"/>
        <end position="14"/>
    </location>
</feature>
<evidence type="ECO:0000256" key="4">
    <source>
        <dbReference type="ARBA" id="ARBA00022801"/>
    </source>
</evidence>
<dbReference type="SUPFAM" id="SSF144091">
    <property type="entry name" value="Rhomboid-like"/>
    <property type="match status" value="1"/>
</dbReference>
<dbReference type="EMBL" id="FONZ01000005">
    <property type="protein sequence ID" value="SFF32559.1"/>
    <property type="molecule type" value="Genomic_DNA"/>
</dbReference>
<dbReference type="GO" id="GO:0004252">
    <property type="term" value="F:serine-type endopeptidase activity"/>
    <property type="evidence" value="ECO:0007669"/>
    <property type="project" value="InterPro"/>
</dbReference>
<reference evidence="11" key="1">
    <citation type="submission" date="2016-10" db="EMBL/GenBank/DDBJ databases">
        <authorList>
            <person name="Varghese N."/>
            <person name="Submissions S."/>
        </authorList>
    </citation>
    <scope>NUCLEOTIDE SEQUENCE [LARGE SCALE GENOMIC DNA]</scope>
    <source>
        <strain evidence="11">DSM 19083</strain>
    </source>
</reference>
<keyword evidence="10" id="KW-0645">Protease</keyword>
<evidence type="ECO:0000256" key="7">
    <source>
        <dbReference type="SAM" id="MobiDB-lite"/>
    </source>
</evidence>
<feature type="transmembrane region" description="Helical" evidence="8">
    <location>
        <begin position="183"/>
        <end position="203"/>
    </location>
</feature>
<keyword evidence="11" id="KW-1185">Reference proteome</keyword>
<dbReference type="Proteomes" id="UP000198520">
    <property type="component" value="Unassembled WGS sequence"/>
</dbReference>
<dbReference type="Gene3D" id="1.20.1540.10">
    <property type="entry name" value="Rhomboid-like"/>
    <property type="match status" value="1"/>
</dbReference>
<feature type="domain" description="Peptidase S54 rhomboid" evidence="9">
    <location>
        <begin position="115"/>
        <end position="251"/>
    </location>
</feature>
<evidence type="ECO:0000256" key="2">
    <source>
        <dbReference type="ARBA" id="ARBA00009045"/>
    </source>
</evidence>
<feature type="transmembrane region" description="Helical" evidence="8">
    <location>
        <begin position="215"/>
        <end position="232"/>
    </location>
</feature>
<dbReference type="PANTHER" id="PTHR43731">
    <property type="entry name" value="RHOMBOID PROTEASE"/>
    <property type="match status" value="1"/>
</dbReference>
<name>A0A1I2HRP1_9MICO</name>
<evidence type="ECO:0000256" key="3">
    <source>
        <dbReference type="ARBA" id="ARBA00022692"/>
    </source>
</evidence>
<comment type="subcellular location">
    <subcellularLocation>
        <location evidence="1">Membrane</location>
        <topology evidence="1">Multi-pass membrane protein</topology>
    </subcellularLocation>
</comment>
<keyword evidence="5 8" id="KW-1133">Transmembrane helix</keyword>
<evidence type="ECO:0000256" key="1">
    <source>
        <dbReference type="ARBA" id="ARBA00004141"/>
    </source>
</evidence>
<dbReference type="InterPro" id="IPR035952">
    <property type="entry name" value="Rhomboid-like_sf"/>
</dbReference>
<comment type="similarity">
    <text evidence="2">Belongs to the peptidase S54 family.</text>
</comment>
<organism evidence="10 11">
    <name type="scientific">Flavimobilis marinus</name>
    <dbReference type="NCBI Taxonomy" id="285351"/>
    <lineage>
        <taxon>Bacteria</taxon>
        <taxon>Bacillati</taxon>
        <taxon>Actinomycetota</taxon>
        <taxon>Actinomycetes</taxon>
        <taxon>Micrococcales</taxon>
        <taxon>Jonesiaceae</taxon>
        <taxon>Flavimobilis</taxon>
    </lineage>
</organism>
<dbReference type="AlphaFoldDB" id="A0A1I2HRP1"/>
<protein>
    <submittedName>
        <fullName evidence="10">Membrane associated serine protease, rhomboid family</fullName>
    </submittedName>
</protein>
<feature type="transmembrane region" description="Helical" evidence="8">
    <location>
        <begin position="261"/>
        <end position="283"/>
    </location>
</feature>
<feature type="transmembrane region" description="Helical" evidence="8">
    <location>
        <begin position="238"/>
        <end position="254"/>
    </location>
</feature>
<gene>
    <name evidence="10" type="ORF">SAMN04488035_2481</name>
</gene>
<dbReference type="STRING" id="285351.SAMN04488035_2481"/>
<sequence length="294" mass="31465">MSATDAPGGPAAAPSCPRHPDRPSYVRCQRCERPTCPECQRPAAVGVQCVDCVAEQARTMRQHRTVLGAPVRADDRPYVTLTLIGLCALSWLAQRVIGWDGWTSTLVFVPYLGETEPYRALTAAFLHSESPFHILLNMYALWIVGPQLERVLGRARFAALYLVSAVAGSVAFLLLAAPGSEAWFTPVLGASGAVFGLFGAFAVISRRLDRRASGIYSLLAINLVIGFVLPNIAWQSHLGGLVVGAAIAAGFAYAPRERRRAWGVVVPALALGLVVGAAALRYATAPSVVELLFR</sequence>
<dbReference type="InterPro" id="IPR022764">
    <property type="entry name" value="Peptidase_S54_rhomboid_dom"/>
</dbReference>
<evidence type="ECO:0000256" key="5">
    <source>
        <dbReference type="ARBA" id="ARBA00022989"/>
    </source>
</evidence>